<keyword evidence="3" id="KW-0732">Signal</keyword>
<comment type="caution">
    <text evidence="5">The sequence shown here is derived from an EMBL/GenBank/DDBJ whole genome shotgun (WGS) entry which is preliminary data.</text>
</comment>
<protein>
    <submittedName>
        <fullName evidence="5">Murein transglycosylase</fullName>
    </submittedName>
</protein>
<dbReference type="SUPFAM" id="SSF53955">
    <property type="entry name" value="Lysozyme-like"/>
    <property type="match status" value="1"/>
</dbReference>
<dbReference type="Proteomes" id="UP000628854">
    <property type="component" value="Unassembled WGS sequence"/>
</dbReference>
<evidence type="ECO:0000256" key="1">
    <source>
        <dbReference type="ARBA" id="ARBA00007734"/>
    </source>
</evidence>
<evidence type="ECO:0000313" key="5">
    <source>
        <dbReference type="EMBL" id="GGB62957.1"/>
    </source>
</evidence>
<comment type="similarity">
    <text evidence="1">Belongs to the transglycosylase Slt family.</text>
</comment>
<dbReference type="InterPro" id="IPR023346">
    <property type="entry name" value="Lysozyme-like_dom_sf"/>
</dbReference>
<accession>A0ABQ1JC35</accession>
<dbReference type="Gene3D" id="1.10.530.10">
    <property type="match status" value="1"/>
</dbReference>
<keyword evidence="6" id="KW-1185">Reference proteome</keyword>
<evidence type="ECO:0000313" key="6">
    <source>
        <dbReference type="Proteomes" id="UP000628854"/>
    </source>
</evidence>
<gene>
    <name evidence="5" type="ORF">GCM10011503_09540</name>
</gene>
<dbReference type="Gene3D" id="1.25.20.10">
    <property type="entry name" value="Bacterial muramidases"/>
    <property type="match status" value="1"/>
</dbReference>
<feature type="domain" description="Transglycosylase SLT" evidence="4">
    <location>
        <begin position="501"/>
        <end position="604"/>
    </location>
</feature>
<dbReference type="PROSITE" id="PS00922">
    <property type="entry name" value="TRANSGLYCOSYLASE"/>
    <property type="match status" value="1"/>
</dbReference>
<comment type="similarity">
    <text evidence="2">Belongs to the virb1 family.</text>
</comment>
<sequence>MTAGSAAAIPTAPSLKPDLAAASNVVSTTDAGILRRAIDAVESNNWSTVRSLEAQARDETVRQLILWYRGRGDVQMSFDELNGLLSTQGDWPQMRSVQVRAEEAISLSALNNEQRIAWFEKAGGPISGSGRLALAEAYRRTGQMDKATQIIRDAWHGNTLSADETSDVLSTYGSSLTQDDHQKRADFLMWTAQHTAARRLMPYLNSDWTKLTEARIRLQARASGVDAAVDAVPAGLQDHPGLLYDRAKWRRRARQAESAYVPLLTQINGADVPPAGRDNLWGERNLAIRDALKERQFQTAYALAAPHGMSDGTDFAEAEWIAGWIALRHLNQADRALAHFQTLAENVSTPISLARAYYWQGRASEALDDDEAAKAAYEEAAKYPFVYYGQLAAEKVGKAQLYLQAQSEITETERDAFNRRPLVRALKLLAENGESGEFRQFAYHLDDLLDSEADYLLLSQLASDYLYADIGVRGAKAGLAKGIVATEAAFPVPDYPLLREPRVERAMMYALSRQESEMNPSAVSHANARGLMQFVPRTAQAEARNIGLPFKTSWLTDDPGYNMTLGGAHLDTLLNQFNGSYIMTAAAYNAGASRPRRWIQEYGDPRAGEVDPIDWVEFIPFSETRNYVQRVLENTQVYRQRLSQERVDIQLTSDLHRGRMWNTLPSAN</sequence>
<dbReference type="InterPro" id="IPR008939">
    <property type="entry name" value="Lytic_TGlycosylase_superhlx_U"/>
</dbReference>
<organism evidence="5 6">
    <name type="scientific">Henriciella pelagia</name>
    <dbReference type="NCBI Taxonomy" id="1977912"/>
    <lineage>
        <taxon>Bacteria</taxon>
        <taxon>Pseudomonadati</taxon>
        <taxon>Pseudomonadota</taxon>
        <taxon>Alphaproteobacteria</taxon>
        <taxon>Hyphomonadales</taxon>
        <taxon>Hyphomonadaceae</taxon>
        <taxon>Henriciella</taxon>
    </lineage>
</organism>
<dbReference type="Pfam" id="PF01464">
    <property type="entry name" value="SLT"/>
    <property type="match status" value="1"/>
</dbReference>
<evidence type="ECO:0000256" key="3">
    <source>
        <dbReference type="ARBA" id="ARBA00022729"/>
    </source>
</evidence>
<proteinExistence type="inferred from homology"/>
<dbReference type="EMBL" id="BMKF01000001">
    <property type="protein sequence ID" value="GGB62957.1"/>
    <property type="molecule type" value="Genomic_DNA"/>
</dbReference>
<dbReference type="PANTHER" id="PTHR37423:SF2">
    <property type="entry name" value="MEMBRANE-BOUND LYTIC MUREIN TRANSGLYCOSYLASE C"/>
    <property type="match status" value="1"/>
</dbReference>
<evidence type="ECO:0000256" key="2">
    <source>
        <dbReference type="ARBA" id="ARBA00009387"/>
    </source>
</evidence>
<evidence type="ECO:0000259" key="4">
    <source>
        <dbReference type="Pfam" id="PF01464"/>
    </source>
</evidence>
<name>A0ABQ1JC35_9PROT</name>
<dbReference type="InterPro" id="IPR000189">
    <property type="entry name" value="Transglyc_AS"/>
</dbReference>
<reference evidence="6" key="1">
    <citation type="journal article" date="2019" name="Int. J. Syst. Evol. Microbiol.">
        <title>The Global Catalogue of Microorganisms (GCM) 10K type strain sequencing project: providing services to taxonomists for standard genome sequencing and annotation.</title>
        <authorList>
            <consortium name="The Broad Institute Genomics Platform"/>
            <consortium name="The Broad Institute Genome Sequencing Center for Infectious Disease"/>
            <person name="Wu L."/>
            <person name="Ma J."/>
        </authorList>
    </citation>
    <scope>NUCLEOTIDE SEQUENCE [LARGE SCALE GENOMIC DNA]</scope>
    <source>
        <strain evidence="6">CGMCC 1.15928</strain>
    </source>
</reference>
<dbReference type="InterPro" id="IPR008258">
    <property type="entry name" value="Transglycosylase_SLT_dom_1"/>
</dbReference>
<dbReference type="PANTHER" id="PTHR37423">
    <property type="entry name" value="SOLUBLE LYTIC MUREIN TRANSGLYCOSYLASE-RELATED"/>
    <property type="match status" value="1"/>
</dbReference>
<dbReference type="CDD" id="cd13401">
    <property type="entry name" value="Slt70-like"/>
    <property type="match status" value="1"/>
</dbReference>
<dbReference type="RefSeq" id="WP_158084516.1">
    <property type="nucleotide sequence ID" value="NZ_BMKF01000001.1"/>
</dbReference>
<dbReference type="SUPFAM" id="SSF48435">
    <property type="entry name" value="Bacterial muramidases"/>
    <property type="match status" value="1"/>
</dbReference>